<keyword evidence="5 10" id="KW-1133">Transmembrane helix</keyword>
<proteinExistence type="predicted"/>
<evidence type="ECO:0000256" key="2">
    <source>
        <dbReference type="ARBA" id="ARBA00022516"/>
    </source>
</evidence>
<dbReference type="PANTHER" id="PTHR30309">
    <property type="entry name" value="INNER MEMBRANE PROTEIN YGIH"/>
    <property type="match status" value="1"/>
</dbReference>
<protein>
    <recommendedName>
        <fullName evidence="12">Glycerol-3-phosphate acyltransferase</fullName>
    </recommendedName>
</protein>
<accession>A0A382YSD7</accession>
<dbReference type="PANTHER" id="PTHR30309:SF0">
    <property type="entry name" value="GLYCEROL-3-PHOSPHATE ACYLTRANSFERASE-RELATED"/>
    <property type="match status" value="1"/>
</dbReference>
<organism evidence="11">
    <name type="scientific">marine metagenome</name>
    <dbReference type="NCBI Taxonomy" id="408172"/>
    <lineage>
        <taxon>unclassified sequences</taxon>
        <taxon>metagenomes</taxon>
        <taxon>ecological metagenomes</taxon>
    </lineage>
</organism>
<dbReference type="SMART" id="SM01207">
    <property type="entry name" value="G3P_acyltransf"/>
    <property type="match status" value="1"/>
</dbReference>
<evidence type="ECO:0000256" key="5">
    <source>
        <dbReference type="ARBA" id="ARBA00022989"/>
    </source>
</evidence>
<dbReference type="EMBL" id="UINC01177647">
    <property type="protein sequence ID" value="SVD85398.1"/>
    <property type="molecule type" value="Genomic_DNA"/>
</dbReference>
<dbReference type="InterPro" id="IPR003811">
    <property type="entry name" value="G3P_acylTferase_PlsY"/>
</dbReference>
<feature type="non-terminal residue" evidence="11">
    <location>
        <position position="1"/>
    </location>
</feature>
<keyword evidence="6" id="KW-0443">Lipid metabolism</keyword>
<keyword evidence="9" id="KW-1208">Phospholipid metabolism</keyword>
<dbReference type="GO" id="GO:0008654">
    <property type="term" value="P:phospholipid biosynthetic process"/>
    <property type="evidence" value="ECO:0007669"/>
    <property type="project" value="UniProtKB-KW"/>
</dbReference>
<evidence type="ECO:0000256" key="8">
    <source>
        <dbReference type="ARBA" id="ARBA00023209"/>
    </source>
</evidence>
<evidence type="ECO:0000256" key="1">
    <source>
        <dbReference type="ARBA" id="ARBA00022475"/>
    </source>
</evidence>
<keyword evidence="2" id="KW-0444">Lipid biosynthesis</keyword>
<keyword evidence="8" id="KW-0594">Phospholipid biosynthesis</keyword>
<sequence length="95" mass="10784">VLILDILKGFVPLTILFIYYQNEYSNILISFMGSFVVMGHIFPIWLKFRGGKGVATYIGYILGIDYKLGIIFIILWLAIAFLKKYSSLASILSLI</sequence>
<feature type="transmembrane region" description="Helical" evidence="10">
    <location>
        <begin position="58"/>
        <end position="82"/>
    </location>
</feature>
<keyword evidence="7 10" id="KW-0472">Membrane</keyword>
<dbReference type="GO" id="GO:0043772">
    <property type="term" value="F:acyl-phosphate glycerol-3-phosphate acyltransferase activity"/>
    <property type="evidence" value="ECO:0007669"/>
    <property type="project" value="InterPro"/>
</dbReference>
<evidence type="ECO:0000313" key="11">
    <source>
        <dbReference type="EMBL" id="SVD85398.1"/>
    </source>
</evidence>
<name>A0A382YSD7_9ZZZZ</name>
<keyword evidence="3" id="KW-0808">Transferase</keyword>
<evidence type="ECO:0000256" key="7">
    <source>
        <dbReference type="ARBA" id="ARBA00023136"/>
    </source>
</evidence>
<gene>
    <name evidence="11" type="ORF">METZ01_LOCUS438252</name>
</gene>
<feature type="transmembrane region" description="Helical" evidence="10">
    <location>
        <begin position="27"/>
        <end position="46"/>
    </location>
</feature>
<evidence type="ECO:0008006" key="12">
    <source>
        <dbReference type="Google" id="ProtNLM"/>
    </source>
</evidence>
<keyword evidence="1" id="KW-1003">Cell membrane</keyword>
<reference evidence="11" key="1">
    <citation type="submission" date="2018-05" db="EMBL/GenBank/DDBJ databases">
        <authorList>
            <person name="Lanie J.A."/>
            <person name="Ng W.-L."/>
            <person name="Kazmierczak K.M."/>
            <person name="Andrzejewski T.M."/>
            <person name="Davidsen T.M."/>
            <person name="Wayne K.J."/>
            <person name="Tettelin H."/>
            <person name="Glass J.I."/>
            <person name="Rusch D."/>
            <person name="Podicherti R."/>
            <person name="Tsui H.-C.T."/>
            <person name="Winkler M.E."/>
        </authorList>
    </citation>
    <scope>NUCLEOTIDE SEQUENCE</scope>
</reference>
<dbReference type="Pfam" id="PF02660">
    <property type="entry name" value="G3P_acyltransf"/>
    <property type="match status" value="1"/>
</dbReference>
<evidence type="ECO:0000256" key="10">
    <source>
        <dbReference type="SAM" id="Phobius"/>
    </source>
</evidence>
<dbReference type="AlphaFoldDB" id="A0A382YSD7"/>
<dbReference type="GO" id="GO:0005886">
    <property type="term" value="C:plasma membrane"/>
    <property type="evidence" value="ECO:0007669"/>
    <property type="project" value="InterPro"/>
</dbReference>
<feature type="non-terminal residue" evidence="11">
    <location>
        <position position="95"/>
    </location>
</feature>
<evidence type="ECO:0000256" key="6">
    <source>
        <dbReference type="ARBA" id="ARBA00023098"/>
    </source>
</evidence>
<evidence type="ECO:0000256" key="3">
    <source>
        <dbReference type="ARBA" id="ARBA00022679"/>
    </source>
</evidence>
<evidence type="ECO:0000256" key="4">
    <source>
        <dbReference type="ARBA" id="ARBA00022692"/>
    </source>
</evidence>
<evidence type="ECO:0000256" key="9">
    <source>
        <dbReference type="ARBA" id="ARBA00023264"/>
    </source>
</evidence>
<keyword evidence="4 10" id="KW-0812">Transmembrane</keyword>